<sequence length="414" mass="48196">MSSSYFQSGVSKNRPALKIFKETLPYSFNYSSRVLAQLENENSNRSHLGSNYKTTINYNASIIAHPYIPYQQQSISAAIIPSKKRNLSQSSNQDIMFFPETKLPKQNKQNRTLRQKRRQPSIKILLSKYKDYQDEIIPSSHSNNINDDESKKDNEKMTMSRSFYSNEKEFFKEESVKPSTRVISMQPRKSIFTSRLQKIKDGYKKNETGQLIINLNSNAKSVSEESYDFGDSRRTSFSDFYELNEMLVDENGKQIKKNYKGKKVLIKGIPQDEIKMRELEMEKMQLKVLQGPEKLEYLYKLNREEAKLRTYSRDSSTTKSRVEINTNYSQRSNKNSKLVKNNQSSQMKSNISKKRKINVSKDRSATNFEQPPWVNYDNFDANIYSLETIPKKKDAIIAQSPSIEEHVDNILNDT</sequence>
<feature type="compositionally biased region" description="Polar residues" evidence="1">
    <location>
        <begin position="327"/>
        <end position="350"/>
    </location>
</feature>
<organism evidence="2 3">
    <name type="scientific">Stylonychia lemnae</name>
    <name type="common">Ciliate</name>
    <dbReference type="NCBI Taxonomy" id="5949"/>
    <lineage>
        <taxon>Eukaryota</taxon>
        <taxon>Sar</taxon>
        <taxon>Alveolata</taxon>
        <taxon>Ciliophora</taxon>
        <taxon>Intramacronucleata</taxon>
        <taxon>Spirotrichea</taxon>
        <taxon>Stichotrichia</taxon>
        <taxon>Sporadotrichida</taxon>
        <taxon>Oxytrichidae</taxon>
        <taxon>Stylonychinae</taxon>
        <taxon>Stylonychia</taxon>
    </lineage>
</organism>
<dbReference type="AlphaFoldDB" id="A0A078ALR9"/>
<dbReference type="InParanoid" id="A0A078ALR9"/>
<dbReference type="EMBL" id="CCKQ01011609">
    <property type="protein sequence ID" value="CDW83174.1"/>
    <property type="molecule type" value="Genomic_DNA"/>
</dbReference>
<evidence type="ECO:0000313" key="2">
    <source>
        <dbReference type="EMBL" id="CDW83174.1"/>
    </source>
</evidence>
<protein>
    <submittedName>
        <fullName evidence="2">Uncharacterized protein</fullName>
    </submittedName>
</protein>
<accession>A0A078ALR9</accession>
<proteinExistence type="predicted"/>
<gene>
    <name evidence="2" type="primary">Contig9907.g10596</name>
    <name evidence="2" type="ORF">STYLEM_12216</name>
</gene>
<evidence type="ECO:0000256" key="1">
    <source>
        <dbReference type="SAM" id="MobiDB-lite"/>
    </source>
</evidence>
<dbReference type="Proteomes" id="UP000039865">
    <property type="component" value="Unassembled WGS sequence"/>
</dbReference>
<dbReference type="OrthoDB" id="10686665at2759"/>
<name>A0A078ALR9_STYLE</name>
<feature type="region of interest" description="Disordered" evidence="1">
    <location>
        <begin position="327"/>
        <end position="364"/>
    </location>
</feature>
<keyword evidence="3" id="KW-1185">Reference proteome</keyword>
<evidence type="ECO:0000313" key="3">
    <source>
        <dbReference type="Proteomes" id="UP000039865"/>
    </source>
</evidence>
<reference evidence="2 3" key="1">
    <citation type="submission" date="2014-06" db="EMBL/GenBank/DDBJ databases">
        <authorList>
            <person name="Swart Estienne"/>
        </authorList>
    </citation>
    <scope>NUCLEOTIDE SEQUENCE [LARGE SCALE GENOMIC DNA]</scope>
    <source>
        <strain evidence="2 3">130c</strain>
    </source>
</reference>
<feature type="region of interest" description="Disordered" evidence="1">
    <location>
        <begin position="137"/>
        <end position="156"/>
    </location>
</feature>